<dbReference type="SMART" id="SM00481">
    <property type="entry name" value="POLIIIAc"/>
    <property type="match status" value="1"/>
</dbReference>
<dbReference type="InterPro" id="IPR004013">
    <property type="entry name" value="PHP_dom"/>
</dbReference>
<dbReference type="Gene3D" id="3.20.20.140">
    <property type="entry name" value="Metal-dependent hydrolases"/>
    <property type="match status" value="1"/>
</dbReference>
<gene>
    <name evidence="2" type="ORF">ENV62_02550</name>
</gene>
<dbReference type="SUPFAM" id="SSF89550">
    <property type="entry name" value="PHP domain-like"/>
    <property type="match status" value="1"/>
</dbReference>
<dbReference type="GO" id="GO:0004534">
    <property type="term" value="F:5'-3' RNA exonuclease activity"/>
    <property type="evidence" value="ECO:0007669"/>
    <property type="project" value="TreeGrafter"/>
</dbReference>
<dbReference type="Pfam" id="PF13263">
    <property type="entry name" value="PHP_C"/>
    <property type="match status" value="1"/>
</dbReference>
<evidence type="ECO:0000259" key="1">
    <source>
        <dbReference type="SMART" id="SM00481"/>
    </source>
</evidence>
<accession>A0A7C3SI80</accession>
<evidence type="ECO:0000313" key="2">
    <source>
        <dbReference type="EMBL" id="HGB14106.1"/>
    </source>
</evidence>
<comment type="caution">
    <text evidence="2">The sequence shown here is derived from an EMBL/GenBank/DDBJ whole genome shotgun (WGS) entry which is preliminary data.</text>
</comment>
<name>A0A7C3SI80_9BACT</name>
<reference evidence="2" key="1">
    <citation type="journal article" date="2020" name="mSystems">
        <title>Genome- and Community-Level Interaction Insights into Carbon Utilization and Element Cycling Functions of Hydrothermarchaeota in Hydrothermal Sediment.</title>
        <authorList>
            <person name="Zhou Z."/>
            <person name="Liu Y."/>
            <person name="Xu W."/>
            <person name="Pan J."/>
            <person name="Luo Z.H."/>
            <person name="Li M."/>
        </authorList>
    </citation>
    <scope>NUCLEOTIDE SEQUENCE [LARGE SCALE GENOMIC DNA]</scope>
    <source>
        <strain evidence="2">SpSt-776</strain>
    </source>
</reference>
<dbReference type="InterPro" id="IPR052018">
    <property type="entry name" value="PHP_domain"/>
</dbReference>
<dbReference type="InterPro" id="IPR016195">
    <property type="entry name" value="Pol/histidinol_Pase-like"/>
</dbReference>
<organism evidence="2">
    <name type="scientific">Desulfobacca acetoxidans</name>
    <dbReference type="NCBI Taxonomy" id="60893"/>
    <lineage>
        <taxon>Bacteria</taxon>
        <taxon>Pseudomonadati</taxon>
        <taxon>Thermodesulfobacteriota</taxon>
        <taxon>Desulfobaccia</taxon>
        <taxon>Desulfobaccales</taxon>
        <taxon>Desulfobaccaceae</taxon>
        <taxon>Desulfobacca</taxon>
    </lineage>
</organism>
<dbReference type="InterPro" id="IPR003141">
    <property type="entry name" value="Pol/His_phosphatase_N"/>
</dbReference>
<dbReference type="PANTHER" id="PTHR42924:SF3">
    <property type="entry name" value="POLYMERASE_HISTIDINOL PHOSPHATASE N-TERMINAL DOMAIN-CONTAINING PROTEIN"/>
    <property type="match status" value="1"/>
</dbReference>
<sequence length="192" mass="21831">MKYDLHVHTSRYSSCAVSPPEAVCRTAIKKGLTGIALTEHDVWWPTSEYEELRRLFPELTIFSGAECAVPEGHFLVFLPDPDCRLPRLPDLPGLATEVHRQGGILIWAHPFRYDRIPPRWLVRVRPDALELASLNMSSAVQAMARKTAARWRIPALRNSDAHRAEDVGKYYNEIPAALKNNGDLIEYVKYLL</sequence>
<dbReference type="GO" id="GO:0035312">
    <property type="term" value="F:5'-3' DNA exonuclease activity"/>
    <property type="evidence" value="ECO:0007669"/>
    <property type="project" value="TreeGrafter"/>
</dbReference>
<feature type="domain" description="Polymerase/histidinol phosphatase N-terminal" evidence="1">
    <location>
        <begin position="3"/>
        <end position="71"/>
    </location>
</feature>
<dbReference type="AlphaFoldDB" id="A0A7C3SI80"/>
<dbReference type="CDD" id="cd07432">
    <property type="entry name" value="PHP_HisPPase"/>
    <property type="match status" value="1"/>
</dbReference>
<dbReference type="EMBL" id="DTHB01000021">
    <property type="protein sequence ID" value="HGB14106.1"/>
    <property type="molecule type" value="Genomic_DNA"/>
</dbReference>
<dbReference type="PANTHER" id="PTHR42924">
    <property type="entry name" value="EXONUCLEASE"/>
    <property type="match status" value="1"/>
</dbReference>
<proteinExistence type="predicted"/>
<protein>
    <submittedName>
        <fullName evidence="2">PHP domain-containing protein</fullName>
    </submittedName>
</protein>
<dbReference type="Pfam" id="PF02811">
    <property type="entry name" value="PHP"/>
    <property type="match status" value="1"/>
</dbReference>